<comment type="similarity">
    <text evidence="1 4">Belongs to the EXO70 family.</text>
</comment>
<keyword evidence="4" id="KW-0653">Protein transport</keyword>
<evidence type="ECO:0000313" key="6">
    <source>
        <dbReference type="EMBL" id="KAJ4819072.1"/>
    </source>
</evidence>
<comment type="function">
    <text evidence="4">Component of the exocyst complex.</text>
</comment>
<dbReference type="InterPro" id="IPR046364">
    <property type="entry name" value="Exo70_C"/>
</dbReference>
<dbReference type="GO" id="GO:0015031">
    <property type="term" value="P:protein transport"/>
    <property type="evidence" value="ECO:0007669"/>
    <property type="project" value="UniProtKB-KW"/>
</dbReference>
<dbReference type="Proteomes" id="UP001140206">
    <property type="component" value="Chromosome 1"/>
</dbReference>
<dbReference type="Gene3D" id="1.20.1280.170">
    <property type="entry name" value="Exocyst complex component Exo70"/>
    <property type="match status" value="1"/>
</dbReference>
<gene>
    <name evidence="6" type="ORF">LUZ62_031638</name>
</gene>
<evidence type="ECO:0000256" key="4">
    <source>
        <dbReference type="RuleBase" id="RU365026"/>
    </source>
</evidence>
<evidence type="ECO:0000313" key="7">
    <source>
        <dbReference type="Proteomes" id="UP001140206"/>
    </source>
</evidence>
<dbReference type="GO" id="GO:0000145">
    <property type="term" value="C:exocyst"/>
    <property type="evidence" value="ECO:0007669"/>
    <property type="project" value="InterPro"/>
</dbReference>
<dbReference type="Pfam" id="PF03081">
    <property type="entry name" value="Exo70_C"/>
    <property type="match status" value="1"/>
</dbReference>
<evidence type="ECO:0000256" key="1">
    <source>
        <dbReference type="ARBA" id="ARBA00006756"/>
    </source>
</evidence>
<dbReference type="SUPFAM" id="SSF74788">
    <property type="entry name" value="Cullin repeat-like"/>
    <property type="match status" value="1"/>
</dbReference>
<sequence>MYGVLRELEPKMKLMLKGKACEGMLESTLTLVKKLAETALETFITYPEVVKNDADYIAVLDGTIHPFTRRVMNCFFSCYKSTTLKQLFQEFRTNRDEPNSQLLTVAEQMMEALQYNLDKKAKQFNDKALRNIFLMNNFRFMVTFIVGSEAKELPIEDWAKTYQKMVFKKFQDYRHEAWSEILRVISPEGDGSKVSQAAIKDKFKSFNYKMKNLYVDQRQWFVDDIELRKSLKSTLKEDILPIYRTFLADFETKLKDKKHKKYTEEDVEIMMRELFEGKPPLPKSL</sequence>
<evidence type="ECO:0000256" key="3">
    <source>
        <dbReference type="ARBA" id="ARBA00022483"/>
    </source>
</evidence>
<reference evidence="6" key="1">
    <citation type="submission" date="2022-08" db="EMBL/GenBank/DDBJ databases">
        <authorList>
            <person name="Marques A."/>
        </authorList>
    </citation>
    <scope>NUCLEOTIDE SEQUENCE</scope>
    <source>
        <strain evidence="6">RhyPub2mFocal</strain>
        <tissue evidence="6">Leaves</tissue>
    </source>
</reference>
<protein>
    <recommendedName>
        <fullName evidence="4">Exocyst subunit Exo70 family protein</fullName>
    </recommendedName>
</protein>
<keyword evidence="7" id="KW-1185">Reference proteome</keyword>
<dbReference type="GO" id="GO:0006887">
    <property type="term" value="P:exocytosis"/>
    <property type="evidence" value="ECO:0007669"/>
    <property type="project" value="UniProtKB-KW"/>
</dbReference>
<feature type="domain" description="Exocyst complex subunit Exo70 C-terminal" evidence="5">
    <location>
        <begin position="1"/>
        <end position="271"/>
    </location>
</feature>
<dbReference type="GO" id="GO:0005546">
    <property type="term" value="F:phosphatidylinositol-4,5-bisphosphate binding"/>
    <property type="evidence" value="ECO:0007669"/>
    <property type="project" value="InterPro"/>
</dbReference>
<accession>A0AAV8HSJ4</accession>
<dbReference type="PANTHER" id="PTHR12542:SF41">
    <property type="entry name" value="EXOCYST COMPLEX COMPONENT 7"/>
    <property type="match status" value="1"/>
</dbReference>
<organism evidence="6 7">
    <name type="scientific">Rhynchospora pubera</name>
    <dbReference type="NCBI Taxonomy" id="906938"/>
    <lineage>
        <taxon>Eukaryota</taxon>
        <taxon>Viridiplantae</taxon>
        <taxon>Streptophyta</taxon>
        <taxon>Embryophyta</taxon>
        <taxon>Tracheophyta</taxon>
        <taxon>Spermatophyta</taxon>
        <taxon>Magnoliopsida</taxon>
        <taxon>Liliopsida</taxon>
        <taxon>Poales</taxon>
        <taxon>Cyperaceae</taxon>
        <taxon>Cyperoideae</taxon>
        <taxon>Rhynchosporeae</taxon>
        <taxon>Rhynchospora</taxon>
    </lineage>
</organism>
<dbReference type="PANTHER" id="PTHR12542">
    <property type="entry name" value="EXOCYST COMPLEX PROTEIN EXO70"/>
    <property type="match status" value="1"/>
</dbReference>
<comment type="caution">
    <text evidence="6">The sequence shown here is derived from an EMBL/GenBank/DDBJ whole genome shotgun (WGS) entry which is preliminary data.</text>
</comment>
<dbReference type="InterPro" id="IPR016159">
    <property type="entry name" value="Cullin_repeat-like_dom_sf"/>
</dbReference>
<dbReference type="EMBL" id="JAMFTS010000001">
    <property type="protein sequence ID" value="KAJ4819072.1"/>
    <property type="molecule type" value="Genomic_DNA"/>
</dbReference>
<dbReference type="InterPro" id="IPR004140">
    <property type="entry name" value="Exo70"/>
</dbReference>
<evidence type="ECO:0000259" key="5">
    <source>
        <dbReference type="Pfam" id="PF03081"/>
    </source>
</evidence>
<evidence type="ECO:0000256" key="2">
    <source>
        <dbReference type="ARBA" id="ARBA00022448"/>
    </source>
</evidence>
<proteinExistence type="inferred from homology"/>
<keyword evidence="3 4" id="KW-0268">Exocytosis</keyword>
<name>A0AAV8HSJ4_9POAL</name>
<keyword evidence="2 4" id="KW-0813">Transport</keyword>
<dbReference type="AlphaFoldDB" id="A0AAV8HSJ4"/>